<dbReference type="AlphaFoldDB" id="A0A1L7TIL7"/>
<organism evidence="2 3">
    <name type="scientific">Fusarium mangiferae</name>
    <name type="common">Mango malformation disease fungus</name>
    <dbReference type="NCBI Taxonomy" id="192010"/>
    <lineage>
        <taxon>Eukaryota</taxon>
        <taxon>Fungi</taxon>
        <taxon>Dikarya</taxon>
        <taxon>Ascomycota</taxon>
        <taxon>Pezizomycotina</taxon>
        <taxon>Sordariomycetes</taxon>
        <taxon>Hypocreomycetidae</taxon>
        <taxon>Hypocreales</taxon>
        <taxon>Nectriaceae</taxon>
        <taxon>Fusarium</taxon>
        <taxon>Fusarium fujikuroi species complex</taxon>
    </lineage>
</organism>
<protein>
    <submittedName>
        <fullName evidence="2">Uncharacterized protein</fullName>
    </submittedName>
</protein>
<proteinExistence type="predicted"/>
<evidence type="ECO:0000313" key="3">
    <source>
        <dbReference type="Proteomes" id="UP000184255"/>
    </source>
</evidence>
<keyword evidence="3" id="KW-1185">Reference proteome</keyword>
<dbReference type="VEuPathDB" id="FungiDB:FMAN_11012"/>
<reference evidence="3" key="1">
    <citation type="journal article" date="2016" name="Genome Biol. Evol.">
        <title>Comparative 'omics' of the Fusarium fujikuroi species complex highlights differences in genetic potential and metabolite synthesis.</title>
        <authorList>
            <person name="Niehaus E.-M."/>
            <person name="Muensterkoetter M."/>
            <person name="Proctor R.H."/>
            <person name="Brown D.W."/>
            <person name="Sharon A."/>
            <person name="Idan Y."/>
            <person name="Oren-Young L."/>
            <person name="Sieber C.M."/>
            <person name="Novak O."/>
            <person name="Pencik A."/>
            <person name="Tarkowska D."/>
            <person name="Hromadova K."/>
            <person name="Freeman S."/>
            <person name="Maymon M."/>
            <person name="Elazar M."/>
            <person name="Youssef S.A."/>
            <person name="El-Shabrawy E.S.M."/>
            <person name="Shalaby A.B.A."/>
            <person name="Houterman P."/>
            <person name="Brock N.L."/>
            <person name="Burkhardt I."/>
            <person name="Tsavkelova E.A."/>
            <person name="Dickschat J.S."/>
            <person name="Galuszka P."/>
            <person name="Gueldener U."/>
            <person name="Tudzynski B."/>
        </authorList>
    </citation>
    <scope>NUCLEOTIDE SEQUENCE [LARGE SCALE GENOMIC DNA]</scope>
    <source>
        <strain evidence="3">MRC7560</strain>
    </source>
</reference>
<gene>
    <name evidence="2" type="ORF">FMAN_11012</name>
</gene>
<evidence type="ECO:0000313" key="2">
    <source>
        <dbReference type="EMBL" id="CVK96682.1"/>
    </source>
</evidence>
<dbReference type="EMBL" id="FCQH01000008">
    <property type="protein sequence ID" value="CVK96682.1"/>
    <property type="molecule type" value="Genomic_DNA"/>
</dbReference>
<dbReference type="RefSeq" id="XP_041684100.1">
    <property type="nucleotide sequence ID" value="XM_041833770.1"/>
</dbReference>
<comment type="caution">
    <text evidence="2">The sequence shown here is derived from an EMBL/GenBank/DDBJ whole genome shotgun (WGS) entry which is preliminary data.</text>
</comment>
<dbReference type="CDD" id="cd19757">
    <property type="entry name" value="Bbox1"/>
    <property type="match status" value="1"/>
</dbReference>
<name>A0A1L7TIL7_FUSMA</name>
<sequence length="318" mass="36177">MASPYDILDMNAWATDEHSGIPHLVVPSDNSEAVWRNGEESSGQPASESDEPQADTNEINDQIICGECETLHALWYCGRCGKLCDECWLDRRPHKRNNPSHQRITISQYLWFSVDGDTGSLELREFPRFGAIISEHQRQHSPEALPFPGLVSFTGKTGEGKSAIIRLLIEHLWDETARRRMRTLGLYTKAPVVGPRQRSIATSGDIHLYYDTLMDDGETTGRPLLYADCEGFGAGTQRPTSHQGRRSYNWTSVLGLQEIPRWKTGWRNITSGFRRPLPGIEKRQDAVRYLFPKLLYNFSDVVVNVMQSHSLRQIDDYL</sequence>
<evidence type="ECO:0000256" key="1">
    <source>
        <dbReference type="SAM" id="MobiDB-lite"/>
    </source>
</evidence>
<accession>A0A1L7TIL7</accession>
<dbReference type="GeneID" id="65090264"/>
<feature type="region of interest" description="Disordered" evidence="1">
    <location>
        <begin position="34"/>
        <end position="55"/>
    </location>
</feature>
<dbReference type="Proteomes" id="UP000184255">
    <property type="component" value="Unassembled WGS sequence"/>
</dbReference>